<sequence>MPLHESTVTPKKPMPKDYAFLPKGIPYKTLHCRRLTHEAGQTVYVVQDGKKTLGIRVPKAIHRHVQSLANETLSARRLATEKRDTALVREAAAELDKQFSDMPNGEREMVLKHGFKKYSGRVGRTGQIPMQRKVFYAVIAHIRHRHTDYDTLLKDGMDRDDARRAIQKRLQDMLRKWGAHGDISWYFDHHDENE</sequence>
<dbReference type="OrthoDB" id="5381833at2759"/>
<dbReference type="AlphaFoldDB" id="A0A7C8HZ49"/>
<reference evidence="2 3" key="1">
    <citation type="submission" date="2020-01" db="EMBL/GenBank/DDBJ databases">
        <authorList>
            <consortium name="DOE Joint Genome Institute"/>
            <person name="Haridas S."/>
            <person name="Albert R."/>
            <person name="Binder M."/>
            <person name="Bloem J."/>
            <person name="Labutti K."/>
            <person name="Salamov A."/>
            <person name="Andreopoulos B."/>
            <person name="Baker S.E."/>
            <person name="Barry K."/>
            <person name="Bills G."/>
            <person name="Bluhm B.H."/>
            <person name="Cannon C."/>
            <person name="Castanera R."/>
            <person name="Culley D.E."/>
            <person name="Daum C."/>
            <person name="Ezra D."/>
            <person name="Gonzalez J.B."/>
            <person name="Henrissat B."/>
            <person name="Kuo A."/>
            <person name="Liang C."/>
            <person name="Lipzen A."/>
            <person name="Lutzoni F."/>
            <person name="Magnuson J."/>
            <person name="Mondo S."/>
            <person name="Nolan M."/>
            <person name="Ohm R."/>
            <person name="Pangilinan J."/>
            <person name="Park H.-J.H."/>
            <person name="Ramirez L."/>
            <person name="Alfaro M."/>
            <person name="Sun H."/>
            <person name="Tritt A."/>
            <person name="Yoshinaga Y."/>
            <person name="Zwiers L.-H.L."/>
            <person name="Turgeon B.G."/>
            <person name="Goodwin S.B."/>
            <person name="Spatafora J.W."/>
            <person name="Crous P.W."/>
            <person name="Grigoriev I.V."/>
        </authorList>
    </citation>
    <scope>NUCLEOTIDE SEQUENCE [LARGE SCALE GENOMIC DNA]</scope>
    <source>
        <strain evidence="2 3">CBS 611.86</strain>
    </source>
</reference>
<dbReference type="EMBL" id="JAADJZ010000031">
    <property type="protein sequence ID" value="KAF2865814.1"/>
    <property type="molecule type" value="Genomic_DNA"/>
</dbReference>
<dbReference type="InterPro" id="IPR018744">
    <property type="entry name" value="DUF2293"/>
</dbReference>
<evidence type="ECO:0000259" key="1">
    <source>
        <dbReference type="Pfam" id="PF10056"/>
    </source>
</evidence>
<gene>
    <name evidence="2" type="ORF">BDV95DRAFT_585959</name>
</gene>
<organism evidence="2 3">
    <name type="scientific">Massariosphaeria phaeospora</name>
    <dbReference type="NCBI Taxonomy" id="100035"/>
    <lineage>
        <taxon>Eukaryota</taxon>
        <taxon>Fungi</taxon>
        <taxon>Dikarya</taxon>
        <taxon>Ascomycota</taxon>
        <taxon>Pezizomycotina</taxon>
        <taxon>Dothideomycetes</taxon>
        <taxon>Pleosporomycetidae</taxon>
        <taxon>Pleosporales</taxon>
        <taxon>Pleosporales incertae sedis</taxon>
        <taxon>Massariosphaeria</taxon>
    </lineage>
</organism>
<dbReference type="Pfam" id="PF10056">
    <property type="entry name" value="DUF2293"/>
    <property type="match status" value="1"/>
</dbReference>
<evidence type="ECO:0000313" key="2">
    <source>
        <dbReference type="EMBL" id="KAF2865814.1"/>
    </source>
</evidence>
<dbReference type="Proteomes" id="UP000481861">
    <property type="component" value="Unassembled WGS sequence"/>
</dbReference>
<dbReference type="PANTHER" id="PTHR38113">
    <property type="match status" value="1"/>
</dbReference>
<keyword evidence="3" id="KW-1185">Reference proteome</keyword>
<comment type="caution">
    <text evidence="2">The sequence shown here is derived from an EMBL/GenBank/DDBJ whole genome shotgun (WGS) entry which is preliminary data.</text>
</comment>
<evidence type="ECO:0000313" key="3">
    <source>
        <dbReference type="Proteomes" id="UP000481861"/>
    </source>
</evidence>
<name>A0A7C8HZ49_9PLEO</name>
<feature type="domain" description="DUF2293" evidence="1">
    <location>
        <begin position="95"/>
        <end position="178"/>
    </location>
</feature>
<protein>
    <recommendedName>
        <fullName evidence="1">DUF2293 domain-containing protein</fullName>
    </recommendedName>
</protein>
<dbReference type="PANTHER" id="PTHR38113:SF2">
    <property type="entry name" value="DUF2293 DOMAIN-CONTAINING PROTEIN"/>
    <property type="match status" value="1"/>
</dbReference>
<accession>A0A7C8HZ49</accession>
<proteinExistence type="predicted"/>